<feature type="transmembrane region" description="Helical" evidence="2">
    <location>
        <begin position="378"/>
        <end position="394"/>
    </location>
</feature>
<keyword evidence="1" id="KW-0997">Cell inner membrane</keyword>
<dbReference type="InterPro" id="IPR010656">
    <property type="entry name" value="DctM"/>
</dbReference>
<evidence type="ECO:0000256" key="2">
    <source>
        <dbReference type="SAM" id="Phobius"/>
    </source>
</evidence>
<feature type="transmembrane region" description="Helical" evidence="2">
    <location>
        <begin position="39"/>
        <end position="60"/>
    </location>
</feature>
<keyword evidence="2" id="KW-0472">Membrane</keyword>
<dbReference type="GO" id="GO:0005886">
    <property type="term" value="C:plasma membrane"/>
    <property type="evidence" value="ECO:0007669"/>
    <property type="project" value="UniProtKB-SubCell"/>
</dbReference>
<comment type="caution">
    <text evidence="4">The sequence shown here is derived from an EMBL/GenBank/DDBJ whole genome shotgun (WGS) entry which is preliminary data.</text>
</comment>
<feature type="transmembrane region" description="Helical" evidence="2">
    <location>
        <begin position="629"/>
        <end position="647"/>
    </location>
</feature>
<feature type="transmembrane region" description="Helical" evidence="2">
    <location>
        <begin position="104"/>
        <end position="124"/>
    </location>
</feature>
<dbReference type="AlphaFoldDB" id="A0A323UQP2"/>
<feature type="transmembrane region" description="Helical" evidence="2">
    <location>
        <begin position="653"/>
        <end position="674"/>
    </location>
</feature>
<evidence type="ECO:0000313" key="5">
    <source>
        <dbReference type="Proteomes" id="UP000248134"/>
    </source>
</evidence>
<evidence type="ECO:0000256" key="1">
    <source>
        <dbReference type="RuleBase" id="RU369079"/>
    </source>
</evidence>
<dbReference type="PANTHER" id="PTHR43849">
    <property type="entry name" value="BLL3936 PROTEIN"/>
    <property type="match status" value="1"/>
</dbReference>
<organism evidence="4 5">
    <name type="scientific">Rhodopseudomonas palustris</name>
    <dbReference type="NCBI Taxonomy" id="1076"/>
    <lineage>
        <taxon>Bacteria</taxon>
        <taxon>Pseudomonadati</taxon>
        <taxon>Pseudomonadota</taxon>
        <taxon>Alphaproteobacteria</taxon>
        <taxon>Hyphomicrobiales</taxon>
        <taxon>Nitrobacteraceae</taxon>
        <taxon>Rhodopseudomonas</taxon>
    </lineage>
</organism>
<feature type="transmembrane region" description="Helical" evidence="2">
    <location>
        <begin position="525"/>
        <end position="549"/>
    </location>
</feature>
<feature type="transmembrane region" description="Helical" evidence="2">
    <location>
        <begin position="296"/>
        <end position="320"/>
    </location>
</feature>
<dbReference type="EMBL" id="QKQS01000001">
    <property type="protein sequence ID" value="PZA14000.1"/>
    <property type="molecule type" value="Genomic_DNA"/>
</dbReference>
<keyword evidence="2" id="KW-1133">Transmembrane helix</keyword>
<keyword evidence="2" id="KW-0812">Transmembrane</keyword>
<feature type="transmembrane region" description="Helical" evidence="2">
    <location>
        <begin position="332"/>
        <end position="351"/>
    </location>
</feature>
<keyword evidence="1" id="KW-1003">Cell membrane</keyword>
<gene>
    <name evidence="4" type="ORF">DNX69_00805</name>
</gene>
<feature type="domain" description="TRAP C4-dicarboxylate transport system permease DctM subunit" evidence="3">
    <location>
        <begin position="147"/>
        <end position="587"/>
    </location>
</feature>
<dbReference type="InterPro" id="IPR011853">
    <property type="entry name" value="TRAP_DctM-Dct_fused"/>
</dbReference>
<accession>A0A323UQP2</accession>
<evidence type="ECO:0000313" key="4">
    <source>
        <dbReference type="EMBL" id="PZA14000.1"/>
    </source>
</evidence>
<name>A0A323UQP2_RHOPL</name>
<feature type="transmembrane region" description="Helical" evidence="2">
    <location>
        <begin position="256"/>
        <end position="276"/>
    </location>
</feature>
<feature type="transmembrane region" description="Helical" evidence="2">
    <location>
        <begin position="588"/>
        <end position="609"/>
    </location>
</feature>
<protein>
    <submittedName>
        <fullName evidence="4">TRAP transporter permease</fullName>
    </submittedName>
</protein>
<feature type="transmembrane region" description="Helical" evidence="2">
    <location>
        <begin position="164"/>
        <end position="183"/>
    </location>
</feature>
<feature type="transmembrane region" description="Helical" evidence="2">
    <location>
        <begin position="75"/>
        <end position="92"/>
    </location>
</feature>
<feature type="transmembrane region" description="Helical" evidence="2">
    <location>
        <begin position="561"/>
        <end position="582"/>
    </location>
</feature>
<dbReference type="NCBIfam" id="TIGR02123">
    <property type="entry name" value="TRAP_fused"/>
    <property type="match status" value="1"/>
</dbReference>
<dbReference type="RefSeq" id="WP_110784035.1">
    <property type="nucleotide sequence ID" value="NZ_QKQS01000001.1"/>
</dbReference>
<comment type="subcellular location">
    <subcellularLocation>
        <location evidence="1">Cell inner membrane</location>
        <topology evidence="1">Multi-pass membrane protein</topology>
    </subcellularLocation>
</comment>
<dbReference type="GO" id="GO:0022857">
    <property type="term" value="F:transmembrane transporter activity"/>
    <property type="evidence" value="ECO:0007669"/>
    <property type="project" value="UniProtKB-UniRule"/>
</dbReference>
<feature type="transmembrane region" description="Helical" evidence="2">
    <location>
        <begin position="477"/>
        <end position="505"/>
    </location>
</feature>
<keyword evidence="1" id="KW-0813">Transport</keyword>
<comment type="function">
    <text evidence="1">Part of the tripartite ATP-independent periplasmic (TRAP) transport system.</text>
</comment>
<dbReference type="OrthoDB" id="9759894at2"/>
<dbReference type="Pfam" id="PF06808">
    <property type="entry name" value="DctM"/>
    <property type="match status" value="1"/>
</dbReference>
<sequence>MRAAESAARPTRRIVLDDPHSVDNMQEAEVTRVRSLHGFWRWALVVAAAATILLCINQQFSLRFFVGYTQLNTEYFYLLIALMLPFTFLIFPASPTARLDRVPLYDVALFLLTIGAALVLMSTIRKAAEAGWEFGGAPTHVFVAGLVMWALLMEALRRTGGWSLLLCIFPFTVYPLFAGARWLGPLGGSQSTLEQATAYHVLSGESLLGIPIQAFADTVIGFLVFGTALMLTGAGKFFINLAFAICGTFRGGAAKVCIFASALLGMMSGSIISNVLTAGTMTIPVMKKSGFRASYAGAIEACASTGAVLAPPVMGATAFVIAQFLNVSYAEVALAAIGPAALYYIGLFMQVDAYAARHGLEGIPRSELPSLWQTLKEGWYYAFVIALLVVMLLYFKRESHAPFYATALLLVLNQIFSKDTRWTAGSIVRFLEVNGRTFVELIGILAGCGLLIGAFSMTGVISSLAADLLRLAGDNAFLLLGMCAITSLILGLGLTTTACYIFLAILVAPALEKLGLNRMAVHMFIFYWGMLSSITPPVAIASFAAAGIAGSPAMKTGWESMWVGSIIYFIPFFFVMNPALVLQGPSPYLAAIGLLGIAALGTVCICGGIQGYQVGIGDLRRAGALEWPLRVALVIGGFVLATPGGGINPLSQMQITSLGLCLLVPTLAIALLLVRRGDAPRQAARPVL</sequence>
<dbReference type="Proteomes" id="UP000248134">
    <property type="component" value="Unassembled WGS sequence"/>
</dbReference>
<feature type="transmembrane region" description="Helical" evidence="2">
    <location>
        <begin position="130"/>
        <end position="152"/>
    </location>
</feature>
<reference evidence="4 5" key="1">
    <citation type="submission" date="2018-06" db="EMBL/GenBank/DDBJ databases">
        <title>Draft Whole-Genome Sequence of the purple photosynthetic bacterium Rhodospeudomonas palustris XCP.</title>
        <authorList>
            <person name="Rayyan A."/>
            <person name="Meyer T.E."/>
            <person name="Kyndt J.A."/>
        </authorList>
    </citation>
    <scope>NUCLEOTIDE SEQUENCE [LARGE SCALE GENOMIC DNA]</scope>
    <source>
        <strain evidence="4 5">XCP</strain>
    </source>
</reference>
<evidence type="ECO:0000259" key="3">
    <source>
        <dbReference type="Pfam" id="PF06808"/>
    </source>
</evidence>
<proteinExistence type="predicted"/>
<dbReference type="PANTHER" id="PTHR43849:SF2">
    <property type="entry name" value="BLL3936 PROTEIN"/>
    <property type="match status" value="1"/>
</dbReference>
<feature type="transmembrane region" description="Helical" evidence="2">
    <location>
        <begin position="437"/>
        <end position="465"/>
    </location>
</feature>
<feature type="transmembrane region" description="Helical" evidence="2">
    <location>
        <begin position="219"/>
        <end position="244"/>
    </location>
</feature>